<proteinExistence type="predicted"/>
<organism evidence="2 3">
    <name type="scientific">Nitrosomonas mobilis</name>
    <dbReference type="NCBI Taxonomy" id="51642"/>
    <lineage>
        <taxon>Bacteria</taxon>
        <taxon>Pseudomonadati</taxon>
        <taxon>Pseudomonadota</taxon>
        <taxon>Betaproteobacteria</taxon>
        <taxon>Nitrosomonadales</taxon>
        <taxon>Nitrosomonadaceae</taxon>
        <taxon>Nitrosomonas</taxon>
    </lineage>
</organism>
<accession>A0A1G5SG28</accession>
<dbReference type="RefSeq" id="WP_090287013.1">
    <property type="nucleotide sequence ID" value="NZ_FMWO01000057.1"/>
</dbReference>
<evidence type="ECO:0000259" key="1">
    <source>
        <dbReference type="SMART" id="SM00014"/>
    </source>
</evidence>
<reference evidence="2 3" key="1">
    <citation type="submission" date="2016-10" db="EMBL/GenBank/DDBJ databases">
        <authorList>
            <person name="de Groot N.N."/>
        </authorList>
    </citation>
    <scope>NUCLEOTIDE SEQUENCE [LARGE SCALE GENOMIC DNA]</scope>
    <source>
        <strain evidence="2">1</strain>
    </source>
</reference>
<dbReference type="CDD" id="cd03392">
    <property type="entry name" value="PAP2_like_2"/>
    <property type="match status" value="1"/>
</dbReference>
<keyword evidence="3" id="KW-1185">Reference proteome</keyword>
<evidence type="ECO:0000313" key="3">
    <source>
        <dbReference type="Proteomes" id="UP000198729"/>
    </source>
</evidence>
<feature type="domain" description="Phosphatidic acid phosphatase type 2/haloperoxidase" evidence="1">
    <location>
        <begin position="100"/>
        <end position="214"/>
    </location>
</feature>
<protein>
    <recommendedName>
        <fullName evidence="1">Phosphatidic acid phosphatase type 2/haloperoxidase domain-containing protein</fullName>
    </recommendedName>
</protein>
<dbReference type="PANTHER" id="PTHR14969:SF13">
    <property type="entry name" value="AT30094P"/>
    <property type="match status" value="1"/>
</dbReference>
<dbReference type="Proteomes" id="UP000198729">
    <property type="component" value="Unassembled WGS sequence"/>
</dbReference>
<dbReference type="PANTHER" id="PTHR14969">
    <property type="entry name" value="SPHINGOSINE-1-PHOSPHATE PHOSPHOHYDROLASE"/>
    <property type="match status" value="1"/>
</dbReference>
<gene>
    <name evidence="2" type="ORF">NSMM_490042</name>
</gene>
<evidence type="ECO:0000313" key="2">
    <source>
        <dbReference type="EMBL" id="SCZ86153.1"/>
    </source>
</evidence>
<dbReference type="AlphaFoldDB" id="A0A1G5SG28"/>
<sequence length="229" mass="24514">MELFADSNGRPRRQLGIRTVLALALTTMVAGAATLLLAWAWRNSPDGLQIDRWAAALVGQGWSAPFAHFMQAVTHLGDPATLAGIGAAVAVFLLWRREPVFLLGWLGALAGNAWLNLTLKDIFMRLRPSNDIGVSTALGYSFPSGHSSGAMVIYGMLAYLVWCVAARRWAVAMPVLALITILAVGASRVYLQAHFISDVLAGYASGAAWLALVVAAVEIWRATQKSLSP</sequence>
<dbReference type="Pfam" id="PF01569">
    <property type="entry name" value="PAP2"/>
    <property type="match status" value="1"/>
</dbReference>
<dbReference type="InterPro" id="IPR000326">
    <property type="entry name" value="PAP2/HPO"/>
</dbReference>
<name>A0A1G5SG28_9PROT</name>
<dbReference type="EMBL" id="FMWO01000057">
    <property type="protein sequence ID" value="SCZ86153.1"/>
    <property type="molecule type" value="Genomic_DNA"/>
</dbReference>
<dbReference type="SUPFAM" id="SSF48317">
    <property type="entry name" value="Acid phosphatase/Vanadium-dependent haloperoxidase"/>
    <property type="match status" value="1"/>
</dbReference>
<dbReference type="SMART" id="SM00014">
    <property type="entry name" value="acidPPc"/>
    <property type="match status" value="1"/>
</dbReference>
<dbReference type="STRING" id="51642.NSMM_490042"/>
<dbReference type="InterPro" id="IPR036938">
    <property type="entry name" value="PAP2/HPO_sf"/>
</dbReference>
<dbReference type="Gene3D" id="1.20.144.10">
    <property type="entry name" value="Phosphatidic acid phosphatase type 2/haloperoxidase"/>
    <property type="match status" value="2"/>
</dbReference>